<proteinExistence type="predicted"/>
<dbReference type="AlphaFoldDB" id="A0A482XNG1"/>
<evidence type="ECO:0000313" key="3">
    <source>
        <dbReference type="EMBL" id="RZF47257.1"/>
    </source>
</evidence>
<reference evidence="3 4" key="1">
    <citation type="journal article" date="2017" name="Gigascience">
        <title>Genome sequence of the small brown planthopper, Laodelphax striatellus.</title>
        <authorList>
            <person name="Zhu J."/>
            <person name="Jiang F."/>
            <person name="Wang X."/>
            <person name="Yang P."/>
            <person name="Bao Y."/>
            <person name="Zhao W."/>
            <person name="Wang W."/>
            <person name="Lu H."/>
            <person name="Wang Q."/>
            <person name="Cui N."/>
            <person name="Li J."/>
            <person name="Chen X."/>
            <person name="Luo L."/>
            <person name="Yu J."/>
            <person name="Kang L."/>
            <person name="Cui F."/>
        </authorList>
    </citation>
    <scope>NUCLEOTIDE SEQUENCE [LARGE SCALE GENOMIC DNA]</scope>
    <source>
        <strain evidence="3">Lst14</strain>
    </source>
</reference>
<dbReference type="OrthoDB" id="10443682at2759"/>
<dbReference type="EMBL" id="QKKF02004629">
    <property type="protein sequence ID" value="RZF47257.1"/>
    <property type="molecule type" value="Genomic_DNA"/>
</dbReference>
<evidence type="ECO:0000256" key="1">
    <source>
        <dbReference type="SAM" id="MobiDB-lite"/>
    </source>
</evidence>
<sequence length="148" mass="16387">MMSLKATVALVAALAVVMVLAEDSCPPKYCEEIKVNCLTCNGTMMFLDVPNCGCCPQCIPYRGEGEPCDNEEEIALADKKTATSMKEPTKAVESGEKENQEKKEKKAPNICSPELTCLRRHLCCYILIVLHFNELSAIYTNHNQPQIT</sequence>
<organism evidence="3 4">
    <name type="scientific">Laodelphax striatellus</name>
    <name type="common">Small brown planthopper</name>
    <name type="synonym">Delphax striatella</name>
    <dbReference type="NCBI Taxonomy" id="195883"/>
    <lineage>
        <taxon>Eukaryota</taxon>
        <taxon>Metazoa</taxon>
        <taxon>Ecdysozoa</taxon>
        <taxon>Arthropoda</taxon>
        <taxon>Hexapoda</taxon>
        <taxon>Insecta</taxon>
        <taxon>Pterygota</taxon>
        <taxon>Neoptera</taxon>
        <taxon>Paraneoptera</taxon>
        <taxon>Hemiptera</taxon>
        <taxon>Auchenorrhyncha</taxon>
        <taxon>Fulgoroidea</taxon>
        <taxon>Delphacidae</taxon>
        <taxon>Criomorphinae</taxon>
        <taxon>Laodelphax</taxon>
    </lineage>
</organism>
<accession>A0A482XNG1</accession>
<feature type="signal peptide" evidence="2">
    <location>
        <begin position="1"/>
        <end position="21"/>
    </location>
</feature>
<feature type="chain" id="PRO_5019727176" description="IGFBP N-terminal domain-containing protein" evidence="2">
    <location>
        <begin position="22"/>
        <end position="148"/>
    </location>
</feature>
<keyword evidence="2" id="KW-0732">Signal</keyword>
<evidence type="ECO:0000256" key="2">
    <source>
        <dbReference type="SAM" id="SignalP"/>
    </source>
</evidence>
<evidence type="ECO:0000313" key="4">
    <source>
        <dbReference type="Proteomes" id="UP000291343"/>
    </source>
</evidence>
<name>A0A482XNG1_LAOST</name>
<keyword evidence="4" id="KW-1185">Reference proteome</keyword>
<dbReference type="Proteomes" id="UP000291343">
    <property type="component" value="Unassembled WGS sequence"/>
</dbReference>
<comment type="caution">
    <text evidence="3">The sequence shown here is derived from an EMBL/GenBank/DDBJ whole genome shotgun (WGS) entry which is preliminary data.</text>
</comment>
<feature type="region of interest" description="Disordered" evidence="1">
    <location>
        <begin position="79"/>
        <end position="105"/>
    </location>
</feature>
<gene>
    <name evidence="3" type="ORF">LSTR_LSTR004966</name>
</gene>
<protein>
    <recommendedName>
        <fullName evidence="5">IGFBP N-terminal domain-containing protein</fullName>
    </recommendedName>
</protein>
<dbReference type="InParanoid" id="A0A482XNG1"/>
<evidence type="ECO:0008006" key="5">
    <source>
        <dbReference type="Google" id="ProtNLM"/>
    </source>
</evidence>